<comment type="caution">
    <text evidence="2">The sequence shown here is derived from an EMBL/GenBank/DDBJ whole genome shotgun (WGS) entry which is preliminary data.</text>
</comment>
<protein>
    <submittedName>
        <fullName evidence="2">Uncharacterized protein</fullName>
    </submittedName>
</protein>
<evidence type="ECO:0000256" key="1">
    <source>
        <dbReference type="SAM" id="MobiDB-lite"/>
    </source>
</evidence>
<evidence type="ECO:0000313" key="2">
    <source>
        <dbReference type="EMBL" id="GET85848.1"/>
    </source>
</evidence>
<keyword evidence="3" id="KW-1185">Reference proteome</keyword>
<gene>
    <name evidence="2" type="ORF">LtaPh_0512051</name>
</gene>
<dbReference type="EMBL" id="BLBS01000006">
    <property type="protein sequence ID" value="GET85848.1"/>
    <property type="molecule type" value="Genomic_DNA"/>
</dbReference>
<feature type="compositionally biased region" description="Basic and acidic residues" evidence="1">
    <location>
        <begin position="143"/>
        <end position="185"/>
    </location>
</feature>
<accession>A0A640K990</accession>
<organism evidence="2 3">
    <name type="scientific">Leishmania tarentolae</name>
    <name type="common">Sauroleishmania tarentolae</name>
    <dbReference type="NCBI Taxonomy" id="5689"/>
    <lineage>
        <taxon>Eukaryota</taxon>
        <taxon>Discoba</taxon>
        <taxon>Euglenozoa</taxon>
        <taxon>Kinetoplastea</taxon>
        <taxon>Metakinetoplastina</taxon>
        <taxon>Trypanosomatida</taxon>
        <taxon>Trypanosomatidae</taxon>
        <taxon>Leishmaniinae</taxon>
        <taxon>Leishmania</taxon>
        <taxon>lizard Leishmania</taxon>
    </lineage>
</organism>
<feature type="region of interest" description="Disordered" evidence="1">
    <location>
        <begin position="140"/>
        <end position="192"/>
    </location>
</feature>
<proteinExistence type="predicted"/>
<sequence>MRETGRLFRSLCRTPTTRFLLLFPLPFLPPPPVHLHGAHHNDPRTPVAALILCAFHVFSAQCGALSPRPHRPCSAFRLVGRRWCTGAGRRRQRHGEHLHLCLTVHRRHCPGGDHYIAHRVSPLARATARAASTRTLHVGDGAVEQHEHRQVYVDQQDSGRDAGHDEKGSEDRRVVGGGHLEDVSSRLRGPPR</sequence>
<reference evidence="2" key="1">
    <citation type="submission" date="2019-11" db="EMBL/GenBank/DDBJ databases">
        <title>Leishmania tarentolae CDS.</title>
        <authorList>
            <person name="Goto Y."/>
            <person name="Yamagishi J."/>
        </authorList>
    </citation>
    <scope>NUCLEOTIDE SEQUENCE [LARGE SCALE GENOMIC DNA]</scope>
    <source>
        <strain evidence="2">Parrot Tar II</strain>
    </source>
</reference>
<dbReference type="Proteomes" id="UP000419144">
    <property type="component" value="Unassembled WGS sequence"/>
</dbReference>
<evidence type="ECO:0000313" key="3">
    <source>
        <dbReference type="Proteomes" id="UP000419144"/>
    </source>
</evidence>
<name>A0A640K990_LEITA</name>
<dbReference type="AlphaFoldDB" id="A0A640K990"/>
<dbReference type="VEuPathDB" id="TriTrypDB:LtaPh_0512051"/>